<proteinExistence type="predicted"/>
<feature type="transmembrane region" description="Helical" evidence="1">
    <location>
        <begin position="117"/>
        <end position="140"/>
    </location>
</feature>
<reference evidence="2 3" key="1">
    <citation type="submission" date="2018-10" db="EMBL/GenBank/DDBJ databases">
        <title>Sequencing the genomes of 1000 actinobacteria strains.</title>
        <authorList>
            <person name="Klenk H.-P."/>
        </authorList>
    </citation>
    <scope>NUCLEOTIDE SEQUENCE [LARGE SCALE GENOMIC DNA]</scope>
    <source>
        <strain evidence="2 3">DSM 17894</strain>
    </source>
</reference>
<feature type="transmembrane region" description="Helical" evidence="1">
    <location>
        <begin position="146"/>
        <end position="170"/>
    </location>
</feature>
<dbReference type="EMBL" id="RBKS01000001">
    <property type="protein sequence ID" value="RKR76258.1"/>
    <property type="molecule type" value="Genomic_DNA"/>
</dbReference>
<dbReference type="AlphaFoldDB" id="A0A495ILE7"/>
<keyword evidence="1" id="KW-0812">Transmembrane</keyword>
<dbReference type="OrthoDB" id="9996825at2"/>
<dbReference type="Proteomes" id="UP000280008">
    <property type="component" value="Unassembled WGS sequence"/>
</dbReference>
<evidence type="ECO:0000256" key="1">
    <source>
        <dbReference type="SAM" id="Phobius"/>
    </source>
</evidence>
<organism evidence="2 3">
    <name type="scientific">Frondihabitans australicus</name>
    <dbReference type="NCBI Taxonomy" id="386892"/>
    <lineage>
        <taxon>Bacteria</taxon>
        <taxon>Bacillati</taxon>
        <taxon>Actinomycetota</taxon>
        <taxon>Actinomycetes</taxon>
        <taxon>Micrococcales</taxon>
        <taxon>Microbacteriaceae</taxon>
        <taxon>Frondihabitans</taxon>
    </lineage>
</organism>
<accession>A0A495ILE7</accession>
<evidence type="ECO:0000313" key="2">
    <source>
        <dbReference type="EMBL" id="RKR76258.1"/>
    </source>
</evidence>
<evidence type="ECO:0000313" key="3">
    <source>
        <dbReference type="Proteomes" id="UP000280008"/>
    </source>
</evidence>
<comment type="caution">
    <text evidence="2">The sequence shown here is derived from an EMBL/GenBank/DDBJ whole genome shotgun (WGS) entry which is preliminary data.</text>
</comment>
<dbReference type="RefSeq" id="WP_121371253.1">
    <property type="nucleotide sequence ID" value="NZ_RBKS01000001.1"/>
</dbReference>
<sequence length="174" mass="18055">MSRAPGFPALGRTMPALVLTAATGVVGILGAWVAIGVSGWLVVSLLLILGAMLLPRGPMVALLTLQWAFALVVAGPRGYTWQFAVVLAAGHLLFTLGSLCAWLPLRARVQLRLLRAPLLRYVAVQVACQAIAFAVLTLLAPGAQGVVWLAVVASVAALALAALVLVPALLRPAR</sequence>
<protein>
    <submittedName>
        <fullName evidence="2">Uncharacterized protein</fullName>
    </submittedName>
</protein>
<feature type="transmembrane region" description="Helical" evidence="1">
    <location>
        <begin position="20"/>
        <end position="47"/>
    </location>
</feature>
<name>A0A495ILE7_9MICO</name>
<feature type="transmembrane region" description="Helical" evidence="1">
    <location>
        <begin position="81"/>
        <end position="105"/>
    </location>
</feature>
<keyword evidence="1" id="KW-1133">Transmembrane helix</keyword>
<keyword evidence="3" id="KW-1185">Reference proteome</keyword>
<keyword evidence="1" id="KW-0472">Membrane</keyword>
<gene>
    <name evidence="2" type="ORF">C8E83_3424</name>
</gene>